<keyword evidence="2" id="KW-1185">Reference proteome</keyword>
<sequence>MTSSSYCKYAFACLLKRYNNLINIAKATMPYLICQREIGTNIIAYNSCDVFSSTNNFPLANKTEHDGFDNVYKRYSNIAANGSIFYALCFKMFALRKNYSQLLSSTIFF</sequence>
<dbReference type="Gramene" id="Solyc03g095806.1.1">
    <property type="protein sequence ID" value="Solyc03g095806.1.1"/>
    <property type="gene ID" value="Solyc03g095806.1"/>
</dbReference>
<dbReference type="AlphaFoldDB" id="A0A3Q7FM79"/>
<proteinExistence type="predicted"/>
<dbReference type="Proteomes" id="UP000004994">
    <property type="component" value="Chromosome 3"/>
</dbReference>
<reference evidence="1" key="1">
    <citation type="journal article" date="2012" name="Nature">
        <title>The tomato genome sequence provides insights into fleshy fruit evolution.</title>
        <authorList>
            <consortium name="Tomato Genome Consortium"/>
        </authorList>
    </citation>
    <scope>NUCLEOTIDE SEQUENCE [LARGE SCALE GENOMIC DNA]</scope>
    <source>
        <strain evidence="1">cv. Heinz 1706</strain>
    </source>
</reference>
<organism evidence="1">
    <name type="scientific">Solanum lycopersicum</name>
    <name type="common">Tomato</name>
    <name type="synonym">Lycopersicon esculentum</name>
    <dbReference type="NCBI Taxonomy" id="4081"/>
    <lineage>
        <taxon>Eukaryota</taxon>
        <taxon>Viridiplantae</taxon>
        <taxon>Streptophyta</taxon>
        <taxon>Embryophyta</taxon>
        <taxon>Tracheophyta</taxon>
        <taxon>Spermatophyta</taxon>
        <taxon>Magnoliopsida</taxon>
        <taxon>eudicotyledons</taxon>
        <taxon>Gunneridae</taxon>
        <taxon>Pentapetalae</taxon>
        <taxon>asterids</taxon>
        <taxon>lamiids</taxon>
        <taxon>Solanales</taxon>
        <taxon>Solanaceae</taxon>
        <taxon>Solanoideae</taxon>
        <taxon>Solaneae</taxon>
        <taxon>Solanum</taxon>
        <taxon>Solanum subgen. Lycopersicon</taxon>
    </lineage>
</organism>
<evidence type="ECO:0000313" key="2">
    <source>
        <dbReference type="Proteomes" id="UP000004994"/>
    </source>
</evidence>
<dbReference type="InParanoid" id="A0A3Q7FM79"/>
<protein>
    <submittedName>
        <fullName evidence="1">Uncharacterized protein</fullName>
    </submittedName>
</protein>
<evidence type="ECO:0000313" key="1">
    <source>
        <dbReference type="EnsemblPlants" id="Solyc03g095806.1.1"/>
    </source>
</evidence>
<dbReference type="EnsemblPlants" id="Solyc03g095806.1.1">
    <property type="protein sequence ID" value="Solyc03g095806.1.1"/>
    <property type="gene ID" value="Solyc03g095806.1"/>
</dbReference>
<reference evidence="1" key="2">
    <citation type="submission" date="2019-01" db="UniProtKB">
        <authorList>
            <consortium name="EnsemblPlants"/>
        </authorList>
    </citation>
    <scope>IDENTIFICATION</scope>
    <source>
        <strain evidence="1">cv. Heinz 1706</strain>
    </source>
</reference>
<accession>A0A3Q7FM79</accession>
<name>A0A3Q7FM79_SOLLC</name>